<protein>
    <submittedName>
        <fullName evidence="2">Uncharacterized protein</fullName>
    </submittedName>
</protein>
<sequence length="159" mass="16925">GSNGNVSHHGGHGGNRRGDHRHSPDNNNSGGSNTNNNNSNGRGERYSHASGREMNGRNSHGGHAGHGSGGGACYGNRGAMLSREQVRPSTLPTNQYFVSRNHKEIVDFFQHNFEIIKDQTQSGPAHESSGRSSRKAVYYHPPAGLPQAPAVTPSEAGSY</sequence>
<dbReference type="EMBL" id="MNPL01004161">
    <property type="protein sequence ID" value="OQR76929.1"/>
    <property type="molecule type" value="Genomic_DNA"/>
</dbReference>
<evidence type="ECO:0000313" key="2">
    <source>
        <dbReference type="EMBL" id="OQR76929.1"/>
    </source>
</evidence>
<name>A0A1V9XTW6_9ACAR</name>
<proteinExistence type="predicted"/>
<dbReference type="InParanoid" id="A0A1V9XTW6"/>
<dbReference type="Proteomes" id="UP000192247">
    <property type="component" value="Unassembled WGS sequence"/>
</dbReference>
<keyword evidence="3" id="KW-1185">Reference proteome</keyword>
<feature type="compositionally biased region" description="Basic and acidic residues" evidence="1">
    <location>
        <begin position="42"/>
        <end position="55"/>
    </location>
</feature>
<feature type="compositionally biased region" description="Low complexity" evidence="1">
    <location>
        <begin position="26"/>
        <end position="41"/>
    </location>
</feature>
<feature type="region of interest" description="Disordered" evidence="1">
    <location>
        <begin position="1"/>
        <end position="76"/>
    </location>
</feature>
<feature type="region of interest" description="Disordered" evidence="1">
    <location>
        <begin position="117"/>
        <end position="159"/>
    </location>
</feature>
<evidence type="ECO:0000313" key="3">
    <source>
        <dbReference type="Proteomes" id="UP000192247"/>
    </source>
</evidence>
<feature type="compositionally biased region" description="Gly residues" evidence="1">
    <location>
        <begin position="62"/>
        <end position="73"/>
    </location>
</feature>
<dbReference type="AlphaFoldDB" id="A0A1V9XTW6"/>
<feature type="non-terminal residue" evidence="2">
    <location>
        <position position="1"/>
    </location>
</feature>
<accession>A0A1V9XTW6</accession>
<reference evidence="2 3" key="1">
    <citation type="journal article" date="2017" name="Gigascience">
        <title>Draft genome of the honey bee ectoparasitic mite, Tropilaelaps mercedesae, is shaped by the parasitic life history.</title>
        <authorList>
            <person name="Dong X."/>
            <person name="Armstrong S.D."/>
            <person name="Xia D."/>
            <person name="Makepeace B.L."/>
            <person name="Darby A.C."/>
            <person name="Kadowaki T."/>
        </authorList>
    </citation>
    <scope>NUCLEOTIDE SEQUENCE [LARGE SCALE GENOMIC DNA]</scope>
    <source>
        <strain evidence="2">Wuxi-XJTLU</strain>
    </source>
</reference>
<evidence type="ECO:0000256" key="1">
    <source>
        <dbReference type="SAM" id="MobiDB-lite"/>
    </source>
</evidence>
<feature type="compositionally biased region" description="Basic residues" evidence="1">
    <location>
        <begin position="9"/>
        <end position="20"/>
    </location>
</feature>
<comment type="caution">
    <text evidence="2">The sequence shown here is derived from an EMBL/GenBank/DDBJ whole genome shotgun (WGS) entry which is preliminary data.</text>
</comment>
<organism evidence="2 3">
    <name type="scientific">Tropilaelaps mercedesae</name>
    <dbReference type="NCBI Taxonomy" id="418985"/>
    <lineage>
        <taxon>Eukaryota</taxon>
        <taxon>Metazoa</taxon>
        <taxon>Ecdysozoa</taxon>
        <taxon>Arthropoda</taxon>
        <taxon>Chelicerata</taxon>
        <taxon>Arachnida</taxon>
        <taxon>Acari</taxon>
        <taxon>Parasitiformes</taxon>
        <taxon>Mesostigmata</taxon>
        <taxon>Gamasina</taxon>
        <taxon>Dermanyssoidea</taxon>
        <taxon>Laelapidae</taxon>
        <taxon>Tropilaelaps</taxon>
    </lineage>
</organism>
<gene>
    <name evidence="2" type="ORF">BIW11_07458</name>
</gene>